<protein>
    <submittedName>
        <fullName evidence="1">Acyl-CoA dehydrogenase N terminal</fullName>
    </submittedName>
</protein>
<dbReference type="OrthoDB" id="9764895at2"/>
<reference evidence="2" key="1">
    <citation type="submission" date="2016-10" db="EMBL/GenBank/DDBJ databases">
        <authorList>
            <person name="Varghese N."/>
            <person name="Submissions S."/>
        </authorList>
    </citation>
    <scope>NUCLEOTIDE SEQUENCE [LARGE SCALE GENOMIC DNA]</scope>
    <source>
        <strain evidence="2">LMG 26031</strain>
    </source>
</reference>
<dbReference type="EMBL" id="FNYE01000035">
    <property type="protein sequence ID" value="SEK05348.1"/>
    <property type="molecule type" value="Genomic_DNA"/>
</dbReference>
<name>A0A1H7DUZ1_9BURK</name>
<dbReference type="RefSeq" id="WP_143062358.1">
    <property type="nucleotide sequence ID" value="NZ_FNYE01000035.1"/>
</dbReference>
<gene>
    <name evidence="1" type="ORF">SAMN05192539_10351</name>
</gene>
<evidence type="ECO:0000313" key="1">
    <source>
        <dbReference type="EMBL" id="SEK05348.1"/>
    </source>
</evidence>
<organism evidence="1 2">
    <name type="scientific">Paraburkholderia diazotrophica</name>
    <dbReference type="NCBI Taxonomy" id="667676"/>
    <lineage>
        <taxon>Bacteria</taxon>
        <taxon>Pseudomonadati</taxon>
        <taxon>Pseudomonadota</taxon>
        <taxon>Betaproteobacteria</taxon>
        <taxon>Burkholderiales</taxon>
        <taxon>Burkholderiaceae</taxon>
        <taxon>Paraburkholderia</taxon>
    </lineage>
</organism>
<feature type="non-terminal residue" evidence="1">
    <location>
        <position position="37"/>
    </location>
</feature>
<dbReference type="AlphaFoldDB" id="A0A1H7DUZ1"/>
<proteinExistence type="predicted"/>
<sequence length="37" mass="3946">MSYTAPVKDMLFVLSELSGIEDIATLPGFEEAGLETA</sequence>
<dbReference type="Proteomes" id="UP000198866">
    <property type="component" value="Unassembled WGS sequence"/>
</dbReference>
<accession>A0A1H7DUZ1</accession>
<evidence type="ECO:0000313" key="2">
    <source>
        <dbReference type="Proteomes" id="UP000198866"/>
    </source>
</evidence>
<keyword evidence="2" id="KW-1185">Reference proteome</keyword>